<proteinExistence type="predicted"/>
<sequence length="168" mass="18538">MATLICLSGLPGVGKTSIARELSKQINAVHVRIDSIEVAMKNSTLKIHPAEDAGYLVAVAVAKDNLTLGLDVIADTVNPIDTTRQWWAEAAQATHAVLLNVEIICRDKQEHRRRVETRVSDIDGLILPSWKKIGLRRYDPWIEPRLVLDSGKLSLPECVAAIVEELSK</sequence>
<dbReference type="AlphaFoldDB" id="A0A0G2HIZ5"/>
<dbReference type="Gene3D" id="3.40.50.300">
    <property type="entry name" value="P-loop containing nucleotide triphosphate hydrolases"/>
    <property type="match status" value="1"/>
</dbReference>
<evidence type="ECO:0008006" key="3">
    <source>
        <dbReference type="Google" id="ProtNLM"/>
    </source>
</evidence>
<protein>
    <recommendedName>
        <fullName evidence="3">Adenylylsulfate kinase</fullName>
    </recommendedName>
</protein>
<organism evidence="1 2">
    <name type="scientific">Candidatus Synechococcus spongiarum SP3</name>
    <dbReference type="NCBI Taxonomy" id="1604020"/>
    <lineage>
        <taxon>Bacteria</taxon>
        <taxon>Bacillati</taxon>
        <taxon>Cyanobacteriota</taxon>
        <taxon>Cyanophyceae</taxon>
        <taxon>Synechococcales</taxon>
        <taxon>Synechococcaceae</taxon>
        <taxon>Synechococcus</taxon>
    </lineage>
</organism>
<evidence type="ECO:0000313" key="2">
    <source>
        <dbReference type="Proteomes" id="UP000035067"/>
    </source>
</evidence>
<dbReference type="EMBL" id="JXQG01000088">
    <property type="protein sequence ID" value="KKZ10504.1"/>
    <property type="molecule type" value="Genomic_DNA"/>
</dbReference>
<dbReference type="InterPro" id="IPR027417">
    <property type="entry name" value="P-loop_NTPase"/>
</dbReference>
<dbReference type="PANTHER" id="PTHR37807:SF3">
    <property type="entry name" value="OS07G0160300 PROTEIN"/>
    <property type="match status" value="1"/>
</dbReference>
<dbReference type="PATRIC" id="fig|1604020.3.peg.2449"/>
<dbReference type="PANTHER" id="PTHR37807">
    <property type="entry name" value="OS07G0160300 PROTEIN"/>
    <property type="match status" value="1"/>
</dbReference>
<comment type="caution">
    <text evidence="1">The sequence shown here is derived from an EMBL/GenBank/DDBJ whole genome shotgun (WGS) entry which is preliminary data.</text>
</comment>
<name>A0A0G2HIZ5_9SYNE</name>
<dbReference type="Proteomes" id="UP000035067">
    <property type="component" value="Unassembled WGS sequence"/>
</dbReference>
<accession>A0A0G2HIZ5</accession>
<dbReference type="SUPFAM" id="SSF52540">
    <property type="entry name" value="P-loop containing nucleoside triphosphate hydrolases"/>
    <property type="match status" value="1"/>
</dbReference>
<gene>
    <name evidence="1" type="ORF">TE42_09980</name>
</gene>
<dbReference type="Pfam" id="PF13671">
    <property type="entry name" value="AAA_33"/>
    <property type="match status" value="1"/>
</dbReference>
<reference evidence="1 2" key="1">
    <citation type="submission" date="2015-01" db="EMBL/GenBank/DDBJ databases">
        <title>Lifestyle Evolution in Cyanobacterial Symbionts of Sponges.</title>
        <authorList>
            <person name="Burgsdorf I."/>
            <person name="Slaby B.M."/>
            <person name="Handley K.M."/>
            <person name="Haber M."/>
            <person name="Blom J."/>
            <person name="Marshall C.W."/>
            <person name="Gilbert J.A."/>
            <person name="Hentschel U."/>
            <person name="Steindler L."/>
        </authorList>
    </citation>
    <scope>NUCLEOTIDE SEQUENCE [LARGE SCALE GENOMIC DNA]</scope>
    <source>
        <strain evidence="1">SP3</strain>
    </source>
</reference>
<evidence type="ECO:0000313" key="1">
    <source>
        <dbReference type="EMBL" id="KKZ10504.1"/>
    </source>
</evidence>